<keyword evidence="3" id="KW-1185">Reference proteome</keyword>
<protein>
    <submittedName>
        <fullName evidence="2">Uncharacterized protein</fullName>
    </submittedName>
</protein>
<name>A0A5B7DW54_PORTR</name>
<proteinExistence type="predicted"/>
<dbReference type="EMBL" id="VSRR010001523">
    <property type="protein sequence ID" value="MPC25881.1"/>
    <property type="molecule type" value="Genomic_DNA"/>
</dbReference>
<feature type="compositionally biased region" description="Polar residues" evidence="1">
    <location>
        <begin position="13"/>
        <end position="29"/>
    </location>
</feature>
<feature type="region of interest" description="Disordered" evidence="1">
    <location>
        <begin position="1"/>
        <end position="98"/>
    </location>
</feature>
<gene>
    <name evidence="2" type="ORF">E2C01_019004</name>
</gene>
<feature type="compositionally biased region" description="Basic and acidic residues" evidence="1">
    <location>
        <begin position="1"/>
        <end position="12"/>
    </location>
</feature>
<evidence type="ECO:0000256" key="1">
    <source>
        <dbReference type="SAM" id="MobiDB-lite"/>
    </source>
</evidence>
<evidence type="ECO:0000313" key="3">
    <source>
        <dbReference type="Proteomes" id="UP000324222"/>
    </source>
</evidence>
<dbReference type="AlphaFoldDB" id="A0A5B7DW54"/>
<sequence>MRLEGHHERSTDINKVSNVTSHSKATSRAEQGRLAGGGTRNLKHTLQPHFSDLPSPPSPPPPPKKLAHLNTHTPSHNNEPQYIWGHSSSDHHLSHIAL</sequence>
<reference evidence="2 3" key="1">
    <citation type="submission" date="2019-05" db="EMBL/GenBank/DDBJ databases">
        <title>Another draft genome of Portunus trituberculatus and its Hox gene families provides insights of decapod evolution.</title>
        <authorList>
            <person name="Jeong J.-H."/>
            <person name="Song I."/>
            <person name="Kim S."/>
            <person name="Choi T."/>
            <person name="Kim D."/>
            <person name="Ryu S."/>
            <person name="Kim W."/>
        </authorList>
    </citation>
    <scope>NUCLEOTIDE SEQUENCE [LARGE SCALE GENOMIC DNA]</scope>
    <source>
        <tissue evidence="2">Muscle</tissue>
    </source>
</reference>
<feature type="compositionally biased region" description="Polar residues" evidence="1">
    <location>
        <begin position="70"/>
        <end position="80"/>
    </location>
</feature>
<accession>A0A5B7DW54</accession>
<feature type="compositionally biased region" description="Pro residues" evidence="1">
    <location>
        <begin position="54"/>
        <end position="64"/>
    </location>
</feature>
<evidence type="ECO:0000313" key="2">
    <source>
        <dbReference type="EMBL" id="MPC25881.1"/>
    </source>
</evidence>
<feature type="compositionally biased region" description="Basic and acidic residues" evidence="1">
    <location>
        <begin position="88"/>
        <end position="98"/>
    </location>
</feature>
<comment type="caution">
    <text evidence="2">The sequence shown here is derived from an EMBL/GenBank/DDBJ whole genome shotgun (WGS) entry which is preliminary data.</text>
</comment>
<dbReference type="Proteomes" id="UP000324222">
    <property type="component" value="Unassembled WGS sequence"/>
</dbReference>
<organism evidence="2 3">
    <name type="scientific">Portunus trituberculatus</name>
    <name type="common">Swimming crab</name>
    <name type="synonym">Neptunus trituberculatus</name>
    <dbReference type="NCBI Taxonomy" id="210409"/>
    <lineage>
        <taxon>Eukaryota</taxon>
        <taxon>Metazoa</taxon>
        <taxon>Ecdysozoa</taxon>
        <taxon>Arthropoda</taxon>
        <taxon>Crustacea</taxon>
        <taxon>Multicrustacea</taxon>
        <taxon>Malacostraca</taxon>
        <taxon>Eumalacostraca</taxon>
        <taxon>Eucarida</taxon>
        <taxon>Decapoda</taxon>
        <taxon>Pleocyemata</taxon>
        <taxon>Brachyura</taxon>
        <taxon>Eubrachyura</taxon>
        <taxon>Portunoidea</taxon>
        <taxon>Portunidae</taxon>
        <taxon>Portuninae</taxon>
        <taxon>Portunus</taxon>
    </lineage>
</organism>